<dbReference type="GO" id="GO:0009089">
    <property type="term" value="P:lysine biosynthetic process via diaminopimelate"/>
    <property type="evidence" value="ECO:0007669"/>
    <property type="project" value="UniProtKB-UniRule"/>
</dbReference>
<feature type="binding site" evidence="9">
    <location>
        <begin position="16"/>
        <end position="21"/>
    </location>
    <ligand>
        <name>NAD(+)</name>
        <dbReference type="ChEBI" id="CHEBI:57540"/>
    </ligand>
</feature>
<keyword evidence="8 9" id="KW-0457">Lysine biosynthesis</keyword>
<organism evidence="13 14">
    <name type="scientific">Fonticella tunisiensis</name>
    <dbReference type="NCBI Taxonomy" id="1096341"/>
    <lineage>
        <taxon>Bacteria</taxon>
        <taxon>Bacillati</taxon>
        <taxon>Bacillota</taxon>
        <taxon>Clostridia</taxon>
        <taxon>Eubacteriales</taxon>
        <taxon>Clostridiaceae</taxon>
        <taxon>Fonticella</taxon>
    </lineage>
</organism>
<dbReference type="Gene3D" id="3.40.50.720">
    <property type="entry name" value="NAD(P)-binding Rossmann-like Domain"/>
    <property type="match status" value="1"/>
</dbReference>
<dbReference type="Pfam" id="PF01113">
    <property type="entry name" value="DapB_N"/>
    <property type="match status" value="1"/>
</dbReference>
<evidence type="ECO:0000259" key="11">
    <source>
        <dbReference type="Pfam" id="PF01113"/>
    </source>
</evidence>
<evidence type="ECO:0000313" key="13">
    <source>
        <dbReference type="EMBL" id="TDT61069.1"/>
    </source>
</evidence>
<dbReference type="GO" id="GO:0016726">
    <property type="term" value="F:oxidoreductase activity, acting on CH or CH2 groups, NAD or NADP as acceptor"/>
    <property type="evidence" value="ECO:0007669"/>
    <property type="project" value="UniProtKB-UniRule"/>
</dbReference>
<dbReference type="PIRSF" id="PIRSF000161">
    <property type="entry name" value="DHPR"/>
    <property type="match status" value="1"/>
</dbReference>
<reference evidence="13 14" key="1">
    <citation type="submission" date="2019-03" db="EMBL/GenBank/DDBJ databases">
        <title>Genomic Encyclopedia of Type Strains, Phase IV (KMG-IV): sequencing the most valuable type-strain genomes for metagenomic binning, comparative biology and taxonomic classification.</title>
        <authorList>
            <person name="Goeker M."/>
        </authorList>
    </citation>
    <scope>NUCLEOTIDE SEQUENCE [LARGE SCALE GENOMIC DNA]</scope>
    <source>
        <strain evidence="13 14">DSM 24455</strain>
    </source>
</reference>
<comment type="pathway">
    <text evidence="9">Amino-acid biosynthesis; L-lysine biosynthesis via DAP pathway; (S)-tetrahydrodipicolinate from L-aspartate: step 4/4.</text>
</comment>
<dbReference type="UniPathway" id="UPA00034">
    <property type="reaction ID" value="UER00018"/>
</dbReference>
<gene>
    <name evidence="9" type="primary">dapB</name>
    <name evidence="13" type="ORF">EDD71_10984</name>
</gene>
<dbReference type="InterPro" id="IPR000846">
    <property type="entry name" value="DapB_N"/>
</dbReference>
<dbReference type="InterPro" id="IPR022663">
    <property type="entry name" value="DapB_C"/>
</dbReference>
<feature type="binding site" evidence="9">
    <location>
        <position position="152"/>
    </location>
    <ligand>
        <name>(S)-2,3,4,5-tetrahydrodipicolinate</name>
        <dbReference type="ChEBI" id="CHEBI:16845"/>
    </ligand>
</feature>
<dbReference type="EC" id="1.17.1.8" evidence="9 10"/>
<dbReference type="InterPro" id="IPR022664">
    <property type="entry name" value="DapB_N_CS"/>
</dbReference>
<evidence type="ECO:0000256" key="4">
    <source>
        <dbReference type="ARBA" id="ARBA00022857"/>
    </source>
</evidence>
<proteinExistence type="inferred from homology"/>
<name>A0A4R7KPK8_9CLOT</name>
<evidence type="ECO:0000256" key="3">
    <source>
        <dbReference type="ARBA" id="ARBA00022605"/>
    </source>
</evidence>
<keyword evidence="4 9" id="KW-0521">NADP</keyword>
<evidence type="ECO:0000256" key="2">
    <source>
        <dbReference type="ARBA" id="ARBA00022490"/>
    </source>
</evidence>
<dbReference type="Gene3D" id="3.30.360.10">
    <property type="entry name" value="Dihydrodipicolinate Reductase, domain 2"/>
    <property type="match status" value="1"/>
</dbReference>
<dbReference type="InterPro" id="IPR036291">
    <property type="entry name" value="NAD(P)-bd_dom_sf"/>
</dbReference>
<feature type="binding site" evidence="9">
    <location>
        <begin position="94"/>
        <end position="96"/>
    </location>
    <ligand>
        <name>NAD(+)</name>
        <dbReference type="ChEBI" id="CHEBI:57540"/>
    </ligand>
</feature>
<dbReference type="GO" id="GO:0050661">
    <property type="term" value="F:NADP binding"/>
    <property type="evidence" value="ECO:0007669"/>
    <property type="project" value="UniProtKB-UniRule"/>
</dbReference>
<dbReference type="GO" id="GO:0051287">
    <property type="term" value="F:NAD binding"/>
    <property type="evidence" value="ECO:0007669"/>
    <property type="project" value="UniProtKB-UniRule"/>
</dbReference>
<evidence type="ECO:0000256" key="7">
    <source>
        <dbReference type="ARBA" id="ARBA00023027"/>
    </source>
</evidence>
<evidence type="ECO:0000256" key="5">
    <source>
        <dbReference type="ARBA" id="ARBA00022915"/>
    </source>
</evidence>
<feature type="active site" description="Proton donor" evidence="9">
    <location>
        <position position="155"/>
    </location>
</feature>
<comment type="catalytic activity">
    <reaction evidence="9">
        <text>(S)-2,3,4,5-tetrahydrodipicolinate + NADP(+) + H2O = (2S,4S)-4-hydroxy-2,3,4,5-tetrahydrodipicolinate + NADPH + H(+)</text>
        <dbReference type="Rhea" id="RHEA:35331"/>
        <dbReference type="ChEBI" id="CHEBI:15377"/>
        <dbReference type="ChEBI" id="CHEBI:15378"/>
        <dbReference type="ChEBI" id="CHEBI:16845"/>
        <dbReference type="ChEBI" id="CHEBI:57783"/>
        <dbReference type="ChEBI" id="CHEBI:58349"/>
        <dbReference type="ChEBI" id="CHEBI:67139"/>
        <dbReference type="EC" id="1.17.1.8"/>
    </reaction>
</comment>
<dbReference type="EMBL" id="SOAZ01000009">
    <property type="protein sequence ID" value="TDT61069.1"/>
    <property type="molecule type" value="Genomic_DNA"/>
</dbReference>
<keyword evidence="3 9" id="KW-0028">Amino-acid biosynthesis</keyword>
<accession>A0A4R7KPK8</accession>
<feature type="binding site" evidence="9">
    <location>
        <position position="47"/>
    </location>
    <ligand>
        <name>NADP(+)</name>
        <dbReference type="ChEBI" id="CHEBI:58349"/>
    </ligand>
</feature>
<feature type="domain" description="Dihydrodipicolinate reductase N-terminal" evidence="11">
    <location>
        <begin position="10"/>
        <end position="121"/>
    </location>
</feature>
<dbReference type="NCBIfam" id="TIGR00036">
    <property type="entry name" value="dapB"/>
    <property type="match status" value="1"/>
</dbReference>
<comment type="subunit">
    <text evidence="9">Homotetramer.</text>
</comment>
<protein>
    <recommendedName>
        <fullName evidence="9 10">4-hydroxy-tetrahydrodipicolinate reductase</fullName>
        <shortName evidence="9">HTPA reductase</shortName>
        <ecNumber evidence="9 10">1.17.1.8</ecNumber>
    </recommendedName>
</protein>
<dbReference type="InterPro" id="IPR023940">
    <property type="entry name" value="DHDPR_bac"/>
</dbReference>
<feature type="active site" description="Proton donor/acceptor" evidence="9">
    <location>
        <position position="151"/>
    </location>
</feature>
<dbReference type="Pfam" id="PF05173">
    <property type="entry name" value="DapB_C"/>
    <property type="match status" value="1"/>
</dbReference>
<evidence type="ECO:0000256" key="6">
    <source>
        <dbReference type="ARBA" id="ARBA00023002"/>
    </source>
</evidence>
<feature type="binding site" evidence="9">
    <location>
        <begin position="118"/>
        <end position="121"/>
    </location>
    <ligand>
        <name>NAD(+)</name>
        <dbReference type="ChEBI" id="CHEBI:57540"/>
    </ligand>
</feature>
<dbReference type="GO" id="GO:0005829">
    <property type="term" value="C:cytosol"/>
    <property type="evidence" value="ECO:0007669"/>
    <property type="project" value="TreeGrafter"/>
</dbReference>
<keyword evidence="5 9" id="KW-0220">Diaminopimelate biosynthesis</keyword>
<dbReference type="PROSITE" id="PS01298">
    <property type="entry name" value="DAPB"/>
    <property type="match status" value="1"/>
</dbReference>
<evidence type="ECO:0000313" key="14">
    <source>
        <dbReference type="Proteomes" id="UP000295325"/>
    </source>
</evidence>
<dbReference type="GO" id="GO:0019877">
    <property type="term" value="P:diaminopimelate biosynthetic process"/>
    <property type="evidence" value="ECO:0007669"/>
    <property type="project" value="UniProtKB-UniRule"/>
</dbReference>
<comment type="catalytic activity">
    <reaction evidence="9">
        <text>(S)-2,3,4,5-tetrahydrodipicolinate + NAD(+) + H2O = (2S,4S)-4-hydroxy-2,3,4,5-tetrahydrodipicolinate + NADH + H(+)</text>
        <dbReference type="Rhea" id="RHEA:35323"/>
        <dbReference type="ChEBI" id="CHEBI:15377"/>
        <dbReference type="ChEBI" id="CHEBI:15378"/>
        <dbReference type="ChEBI" id="CHEBI:16845"/>
        <dbReference type="ChEBI" id="CHEBI:57540"/>
        <dbReference type="ChEBI" id="CHEBI:57945"/>
        <dbReference type="ChEBI" id="CHEBI:67139"/>
        <dbReference type="EC" id="1.17.1.8"/>
    </reaction>
</comment>
<keyword evidence="6 9" id="KW-0560">Oxidoreductase</keyword>
<evidence type="ECO:0000259" key="12">
    <source>
        <dbReference type="Pfam" id="PF05173"/>
    </source>
</evidence>
<dbReference type="FunFam" id="3.30.360.10:FF:000009">
    <property type="entry name" value="4-hydroxy-tetrahydrodipicolinate reductase"/>
    <property type="match status" value="1"/>
</dbReference>
<dbReference type="PANTHER" id="PTHR20836:SF7">
    <property type="entry name" value="4-HYDROXY-TETRAHYDRODIPICOLINATE REDUCTASE"/>
    <property type="match status" value="1"/>
</dbReference>
<evidence type="ECO:0000256" key="9">
    <source>
        <dbReference type="HAMAP-Rule" id="MF_00102"/>
    </source>
</evidence>
<keyword evidence="2 9" id="KW-0963">Cytoplasm</keyword>
<dbReference type="Proteomes" id="UP000295325">
    <property type="component" value="Unassembled WGS sequence"/>
</dbReference>
<comment type="caution">
    <text evidence="9">Was originally thought to be a dihydrodipicolinate reductase (DHDPR), catalyzing the conversion of dihydrodipicolinate to tetrahydrodipicolinate. However, it was shown in E.coli that the substrate of the enzymatic reaction is not dihydrodipicolinate (DHDP) but in fact (2S,4S)-4-hydroxy-2,3,4,5-tetrahydrodipicolinic acid (HTPA), the product released by the DapA-catalyzed reaction.</text>
</comment>
<keyword evidence="7 9" id="KW-0520">NAD</keyword>
<comment type="function">
    <text evidence="9">Catalyzes the conversion of 4-hydroxy-tetrahydrodipicolinate (HTPA) to tetrahydrodipicolinate.</text>
</comment>
<feature type="binding site" evidence="9">
    <location>
        <begin position="161"/>
        <end position="162"/>
    </location>
    <ligand>
        <name>(S)-2,3,4,5-tetrahydrodipicolinate</name>
        <dbReference type="ChEBI" id="CHEBI:16845"/>
    </ligand>
</feature>
<dbReference type="GO" id="GO:0008839">
    <property type="term" value="F:4-hydroxy-tetrahydrodipicolinate reductase"/>
    <property type="evidence" value="ECO:0007669"/>
    <property type="project" value="UniProtKB-UniRule"/>
</dbReference>
<evidence type="ECO:0000256" key="8">
    <source>
        <dbReference type="ARBA" id="ARBA00023154"/>
    </source>
</evidence>
<keyword evidence="14" id="KW-1185">Reference proteome</keyword>
<evidence type="ECO:0000256" key="10">
    <source>
        <dbReference type="NCBIfam" id="TIGR00036"/>
    </source>
</evidence>
<sequence>MELNSRGEIMKVLLHGCNGRMGQVLTRIISETPGMEVVCGVDKNFDRIKNPYPVYESLDKVAESVDVLIDFSNHLCLDDILRYGIEKNVPLVICTTGFSPEEKKRMFEASKKIPILNSSNMSIGITLLLSLVKQAASALYGDFDIEIIEKHHNQKLDSPSGTALMIADAINDSLENGLEYVYGRHSKTQKREKKEIGIHAVRGGAIVGEHDVIFAGPGEIIEISHTALSRDVFAHGAVRAAKYIVGKEAGLYSMKDVIEG</sequence>
<feature type="binding site" evidence="9">
    <location>
        <position position="46"/>
    </location>
    <ligand>
        <name>NAD(+)</name>
        <dbReference type="ChEBI" id="CHEBI:57540"/>
    </ligand>
</feature>
<dbReference type="AlphaFoldDB" id="A0A4R7KPK8"/>
<comment type="caution">
    <text evidence="13">The sequence shown here is derived from an EMBL/GenBank/DDBJ whole genome shotgun (WGS) entry which is preliminary data.</text>
</comment>
<dbReference type="CDD" id="cd02274">
    <property type="entry name" value="DHDPR_N"/>
    <property type="match status" value="1"/>
</dbReference>
<dbReference type="SUPFAM" id="SSF51735">
    <property type="entry name" value="NAD(P)-binding Rossmann-fold domains"/>
    <property type="match status" value="1"/>
</dbReference>
<dbReference type="HAMAP" id="MF_00102">
    <property type="entry name" value="DapB"/>
    <property type="match status" value="1"/>
</dbReference>
<comment type="similarity">
    <text evidence="1 9">Belongs to the DapB family.</text>
</comment>
<dbReference type="SUPFAM" id="SSF55347">
    <property type="entry name" value="Glyceraldehyde-3-phosphate dehydrogenase-like, C-terminal domain"/>
    <property type="match status" value="1"/>
</dbReference>
<feature type="domain" description="Dihydrodipicolinate reductase C-terminal" evidence="12">
    <location>
        <begin position="124"/>
        <end position="258"/>
    </location>
</feature>
<dbReference type="PANTHER" id="PTHR20836">
    <property type="entry name" value="DIHYDRODIPICOLINATE REDUCTASE"/>
    <property type="match status" value="1"/>
</dbReference>
<comment type="subcellular location">
    <subcellularLocation>
        <location evidence="9">Cytoplasm</location>
    </subcellularLocation>
</comment>
<evidence type="ECO:0000256" key="1">
    <source>
        <dbReference type="ARBA" id="ARBA00006642"/>
    </source>
</evidence>